<feature type="domain" description="PI3K/PI4K catalytic" evidence="7">
    <location>
        <begin position="1"/>
        <end position="432"/>
    </location>
</feature>
<evidence type="ECO:0000256" key="1">
    <source>
        <dbReference type="ARBA" id="ARBA00008941"/>
    </source>
</evidence>
<dbReference type="PROSITE" id="PS50290">
    <property type="entry name" value="PI3_4_KINASE_3"/>
    <property type="match status" value="1"/>
</dbReference>
<proteinExistence type="inferred from homology"/>
<evidence type="ECO:0000256" key="6">
    <source>
        <dbReference type="SAM" id="MobiDB-lite"/>
    </source>
</evidence>
<dbReference type="Pfam" id="PF00454">
    <property type="entry name" value="PI3_PI4_kinase"/>
    <property type="match status" value="1"/>
</dbReference>
<dbReference type="AlphaFoldDB" id="A0AAV0TTQ1"/>
<dbReference type="InterPro" id="IPR044571">
    <property type="entry name" value="P4KG1-8"/>
</dbReference>
<keyword evidence="5" id="KW-0067">ATP-binding</keyword>
<dbReference type="GO" id="GO:0005524">
    <property type="term" value="F:ATP binding"/>
    <property type="evidence" value="ECO:0007669"/>
    <property type="project" value="UniProtKB-KW"/>
</dbReference>
<evidence type="ECO:0000259" key="7">
    <source>
        <dbReference type="PROSITE" id="PS50290"/>
    </source>
</evidence>
<feature type="region of interest" description="Disordered" evidence="6">
    <location>
        <begin position="1"/>
        <end position="22"/>
    </location>
</feature>
<evidence type="ECO:0000313" key="8">
    <source>
        <dbReference type="EMBL" id="CAI5726562.1"/>
    </source>
</evidence>
<protein>
    <recommendedName>
        <fullName evidence="7">PI3K/PI4K catalytic domain-containing protein</fullName>
    </recommendedName>
</protein>
<keyword evidence="2" id="KW-0808">Transferase</keyword>
<reference evidence="8" key="1">
    <citation type="submission" date="2022-12" db="EMBL/GenBank/DDBJ databases">
        <authorList>
            <person name="Webb A."/>
        </authorList>
    </citation>
    <scope>NUCLEOTIDE SEQUENCE</scope>
    <source>
        <strain evidence="8">Hp1</strain>
    </source>
</reference>
<accession>A0AAV0TTQ1</accession>
<sequence length="470" mass="51308">MGATDWFTHRGSAATAGRETSRAIEDGPKRVASRFGRMRLHGSAMLNAKGLLQQTVVKKLYPIVQLRLLPVRCTSPFRHDRVPLWSTAATATKAAANATATAVGSRETTWKHVEPETEPVCAVKASWFNSEACERFAEQVECLVRDQSSTFEMTSDGCGGVYYLTTDGTPKATPMGVFKPRDEEYMAPKNPRGYVKDNAVVGVTEHPVNKGFRIGNGALRERAAYLLDDAYGNFSGVPVTNLMVLSVGGEAKEGSMQQFVASQCSAEDIGTLKFAIPEVHKIGILDVRLFNTDRHAGNILLQARAHDQTFGMVPIDHGFCLPSYKHLDGATFDWLQWPQAEFPFTCAELEHIASLIEERDAAVLRAVGIEEECVTTMRVCTAVLKRGAEAGFSLFEIGSLLQRDGDFSSPSQLELVVAKAVTRVEEDMGLSADKDGIVFFDAVVAASTCQAESMFEGQTKKKVRSISCFS</sequence>
<dbReference type="GO" id="GO:0016301">
    <property type="term" value="F:kinase activity"/>
    <property type="evidence" value="ECO:0007669"/>
    <property type="project" value="UniProtKB-KW"/>
</dbReference>
<keyword evidence="9" id="KW-1185">Reference proteome</keyword>
<keyword evidence="3" id="KW-0547">Nucleotide-binding</keyword>
<comment type="caution">
    <text evidence="8">The sequence shown here is derived from an EMBL/GenBank/DDBJ whole genome shotgun (WGS) entry which is preliminary data.</text>
</comment>
<evidence type="ECO:0000256" key="2">
    <source>
        <dbReference type="ARBA" id="ARBA00022679"/>
    </source>
</evidence>
<keyword evidence="4" id="KW-0418">Kinase</keyword>
<evidence type="ECO:0000256" key="4">
    <source>
        <dbReference type="ARBA" id="ARBA00022777"/>
    </source>
</evidence>
<dbReference type="EMBL" id="CANTFL010000665">
    <property type="protein sequence ID" value="CAI5726562.1"/>
    <property type="molecule type" value="Genomic_DNA"/>
</dbReference>
<evidence type="ECO:0000256" key="5">
    <source>
        <dbReference type="ARBA" id="ARBA00022840"/>
    </source>
</evidence>
<dbReference type="PANTHER" id="PTHR45800:SF11">
    <property type="entry name" value="PHOSPHATIDYLINOSITOL 3-KINASE-RELATED PROTEIN KINASE"/>
    <property type="match status" value="1"/>
</dbReference>
<evidence type="ECO:0000313" key="9">
    <source>
        <dbReference type="Proteomes" id="UP001162031"/>
    </source>
</evidence>
<dbReference type="InterPro" id="IPR000403">
    <property type="entry name" value="PI3/4_kinase_cat_dom"/>
</dbReference>
<dbReference type="Proteomes" id="UP001162031">
    <property type="component" value="Unassembled WGS sequence"/>
</dbReference>
<dbReference type="PANTHER" id="PTHR45800">
    <property type="entry name" value="PHOSPHATIDYLINOSITOL 4-KINASE GAMMA"/>
    <property type="match status" value="1"/>
</dbReference>
<comment type="similarity">
    <text evidence="1">Belongs to the PI3/PI4-kinase family. Type II PI4K subfamily.</text>
</comment>
<organism evidence="8 9">
    <name type="scientific">Hyaloperonospora brassicae</name>
    <name type="common">Brassica downy mildew</name>
    <name type="synonym">Peronospora brassicae</name>
    <dbReference type="NCBI Taxonomy" id="162125"/>
    <lineage>
        <taxon>Eukaryota</taxon>
        <taxon>Sar</taxon>
        <taxon>Stramenopiles</taxon>
        <taxon>Oomycota</taxon>
        <taxon>Peronosporomycetes</taxon>
        <taxon>Peronosporales</taxon>
        <taxon>Peronosporaceae</taxon>
        <taxon>Hyaloperonospora</taxon>
    </lineage>
</organism>
<evidence type="ECO:0000256" key="3">
    <source>
        <dbReference type="ARBA" id="ARBA00022741"/>
    </source>
</evidence>
<gene>
    <name evidence="8" type="ORF">HBR001_LOCUS3873</name>
</gene>
<name>A0AAV0TTQ1_HYABA</name>